<keyword evidence="9" id="KW-1185">Reference proteome</keyword>
<gene>
    <name evidence="5 8" type="primary">thiK</name>
    <name evidence="7" type="ORF">CH54_97</name>
    <name evidence="8" type="ORF">DXZ79_12115</name>
</gene>
<keyword evidence="1 5" id="KW-0808">Transferase</keyword>
<dbReference type="EC" id="2.7.1.89" evidence="5"/>
<keyword evidence="3 5" id="KW-0418">Kinase</keyword>
<evidence type="ECO:0000259" key="6">
    <source>
        <dbReference type="Pfam" id="PF01636"/>
    </source>
</evidence>
<reference evidence="7 9" key="1">
    <citation type="journal article" date="2015" name="Genome Announc.">
        <title>Thirty-Two Complete Genome Assemblies of Nine Yersinia Species, Including Y. pestis, Y. pseudotuberculosis, and Y. enterocolitica.</title>
        <authorList>
            <person name="Johnson S.L."/>
            <person name="Daligault H.E."/>
            <person name="Davenport K.W."/>
            <person name="Jaissle J."/>
            <person name="Frey K.G."/>
            <person name="Ladner J.T."/>
            <person name="Broomall S.M."/>
            <person name="Bishop-Lilly K.A."/>
            <person name="Bruce D.C."/>
            <person name="Coyne S.R."/>
            <person name="Gibbons H.S."/>
            <person name="Lo C.C."/>
            <person name="Munk A.C."/>
            <person name="Rosenzweig C.N."/>
            <person name="Koroleva G.I."/>
            <person name="Palacios G.F."/>
            <person name="Redden C.L."/>
            <person name="Xu Y."/>
            <person name="Minogue T.D."/>
            <person name="Chain P.S."/>
        </authorList>
    </citation>
    <scope>NUCLEOTIDE SEQUENCE [LARGE SCALE GENOMIC DNA]</scope>
    <source>
        <strain evidence="7 9">Y231</strain>
    </source>
</reference>
<organism evidence="8 10">
    <name type="scientific">Yersinia rochesterensis</name>
    <dbReference type="NCBI Taxonomy" id="1604335"/>
    <lineage>
        <taxon>Bacteria</taxon>
        <taxon>Pseudomonadati</taxon>
        <taxon>Pseudomonadota</taxon>
        <taxon>Gammaproteobacteria</taxon>
        <taxon>Enterobacterales</taxon>
        <taxon>Yersiniaceae</taxon>
        <taxon>Yersinia</taxon>
    </lineage>
</organism>
<name>A0A386HFJ1_9GAMM</name>
<accession>A0A386HFJ1</accession>
<dbReference type="EMBL" id="CP032482">
    <property type="protein sequence ID" value="AYD44369.1"/>
    <property type="molecule type" value="Genomic_DNA"/>
</dbReference>
<dbReference type="RefSeq" id="WP_038632296.1">
    <property type="nucleotide sequence ID" value="NZ_CABHXM010000071.1"/>
</dbReference>
<evidence type="ECO:0000313" key="8">
    <source>
        <dbReference type="EMBL" id="AYD44369.1"/>
    </source>
</evidence>
<dbReference type="SUPFAM" id="SSF56112">
    <property type="entry name" value="Protein kinase-like (PK-like)"/>
    <property type="match status" value="1"/>
</dbReference>
<evidence type="ECO:0000256" key="1">
    <source>
        <dbReference type="ARBA" id="ARBA00022679"/>
    </source>
</evidence>
<evidence type="ECO:0000313" key="7">
    <source>
        <dbReference type="EMBL" id="AJJ35233.1"/>
    </source>
</evidence>
<evidence type="ECO:0000256" key="2">
    <source>
        <dbReference type="ARBA" id="ARBA00022741"/>
    </source>
</evidence>
<dbReference type="UniPathway" id="UPA00060">
    <property type="reaction ID" value="UER00596"/>
</dbReference>
<evidence type="ECO:0000313" key="10">
    <source>
        <dbReference type="Proteomes" id="UP000265864"/>
    </source>
</evidence>
<dbReference type="Gene3D" id="3.90.1200.10">
    <property type="match status" value="1"/>
</dbReference>
<evidence type="ECO:0000256" key="5">
    <source>
        <dbReference type="HAMAP-Rule" id="MF_01604"/>
    </source>
</evidence>
<dbReference type="GO" id="GO:0009229">
    <property type="term" value="P:thiamine diphosphate biosynthetic process"/>
    <property type="evidence" value="ECO:0007669"/>
    <property type="project" value="UniProtKB-UniRule"/>
</dbReference>
<reference evidence="8 10" key="2">
    <citation type="submission" date="2018-09" db="EMBL/GenBank/DDBJ databases">
        <title>Yersinia kristensenii subsp. rochesterensis subsp. nov., Isolated from Human Feces.</title>
        <authorList>
            <person name="Cunningham S.A."/>
            <person name="Jeraldo P."/>
            <person name="Patel R."/>
        </authorList>
    </citation>
    <scope>NUCLEOTIDE SEQUENCE [LARGE SCALE GENOMIC DNA]</scope>
    <source>
        <strain evidence="8 10">ATCC BAA-2637</strain>
    </source>
</reference>
<dbReference type="GO" id="GO:0019165">
    <property type="term" value="F:thiamine kinase activity"/>
    <property type="evidence" value="ECO:0007669"/>
    <property type="project" value="UniProtKB-UniRule"/>
</dbReference>
<dbReference type="InterPro" id="IPR002575">
    <property type="entry name" value="Aminoglycoside_PTrfase"/>
</dbReference>
<proteinExistence type="inferred from homology"/>
<dbReference type="GO" id="GO:0006772">
    <property type="term" value="P:thiamine metabolic process"/>
    <property type="evidence" value="ECO:0007669"/>
    <property type="project" value="InterPro"/>
</dbReference>
<dbReference type="EMBL" id="CP009997">
    <property type="protein sequence ID" value="AJJ35233.1"/>
    <property type="molecule type" value="Genomic_DNA"/>
</dbReference>
<evidence type="ECO:0000256" key="3">
    <source>
        <dbReference type="ARBA" id="ARBA00022777"/>
    </source>
</evidence>
<dbReference type="HAMAP" id="MF_01604">
    <property type="entry name" value="Thiamine_kinase"/>
    <property type="match status" value="1"/>
</dbReference>
<evidence type="ECO:0000313" key="9">
    <source>
        <dbReference type="Proteomes" id="UP000031883"/>
    </source>
</evidence>
<dbReference type="InterPro" id="IPR011009">
    <property type="entry name" value="Kinase-like_dom_sf"/>
</dbReference>
<dbReference type="NCBIfam" id="TIGR02721">
    <property type="entry name" value="ycfN_thiK"/>
    <property type="match status" value="1"/>
</dbReference>
<protein>
    <recommendedName>
        <fullName evidence="5">Thiamine kinase</fullName>
        <ecNumber evidence="5">2.7.1.89</ecNumber>
    </recommendedName>
</protein>
<keyword evidence="4 5" id="KW-0067">ATP-binding</keyword>
<evidence type="ECO:0000256" key="4">
    <source>
        <dbReference type="ARBA" id="ARBA00022840"/>
    </source>
</evidence>
<feature type="domain" description="Aminoglycoside phosphotransferase" evidence="6">
    <location>
        <begin position="91"/>
        <end position="258"/>
    </location>
</feature>
<dbReference type="AlphaFoldDB" id="A0A386HFJ1"/>
<keyword evidence="2 5" id="KW-0547">Nucleotide-binding</keyword>
<dbReference type="Proteomes" id="UP000265864">
    <property type="component" value="Chromosome"/>
</dbReference>
<comment type="pathway">
    <text evidence="5">Cofactor biosynthesis; thiamine diphosphate biosynthesis; thiamine phosphate from thiamine: step 1/1.</text>
</comment>
<dbReference type="GeneID" id="82551503"/>
<sequence>MAQFIADPSLYALIDSIKPAANTAGGVFNPADFIKADWYISPVSGLTGESWRIVYPSNIHPSNIHSLNTGPNIDWLAREQSVQKTQLGVNRRRERKLLQHVAGCYLAPTIIAANQRWLVVNWLEGDVVTNEQFIELSANGQLAQLLTRLHHLPPSGYRLDLCAQLIRYARQIDAKRLSPSWLRLHQDFLHRPQPQPVKLAPLHMDIHPGNLLATSTGLKLIDWEYAADGDIALDIAALFCGNDWSAPQQQAFLQHYCSNKLGYHDIDRLSRQVRRWLPWVDYLMLMWFEVRWQQSGNTEFLQWAAPLRQRFNLSF</sequence>
<dbReference type="GO" id="GO:0005524">
    <property type="term" value="F:ATP binding"/>
    <property type="evidence" value="ECO:0007669"/>
    <property type="project" value="UniProtKB-KW"/>
</dbReference>
<dbReference type="InterPro" id="IPR014093">
    <property type="entry name" value="Thiamine_kinase"/>
</dbReference>
<comment type="function">
    <text evidence="5">Catalyzes the phosphorylation of thiamine to thiamine phosphate.</text>
</comment>
<comment type="catalytic activity">
    <reaction evidence="5">
        <text>thiamine + ATP = thiamine phosphate + ADP + H(+)</text>
        <dbReference type="Rhea" id="RHEA:12012"/>
        <dbReference type="ChEBI" id="CHEBI:15378"/>
        <dbReference type="ChEBI" id="CHEBI:18385"/>
        <dbReference type="ChEBI" id="CHEBI:30616"/>
        <dbReference type="ChEBI" id="CHEBI:37575"/>
        <dbReference type="ChEBI" id="CHEBI:456216"/>
        <dbReference type="EC" id="2.7.1.89"/>
    </reaction>
</comment>
<comment type="similarity">
    <text evidence="5">Belongs to the thiamine kinase family.</text>
</comment>
<dbReference type="Pfam" id="PF01636">
    <property type="entry name" value="APH"/>
    <property type="match status" value="1"/>
</dbReference>
<dbReference type="Proteomes" id="UP000031883">
    <property type="component" value="Chromosome"/>
</dbReference>